<comment type="caution">
    <text evidence="1">The sequence shown here is derived from an EMBL/GenBank/DDBJ whole genome shotgun (WGS) entry which is preliminary data.</text>
</comment>
<accession>A0A7C1AW93</accession>
<reference evidence="1" key="1">
    <citation type="journal article" date="2020" name="mSystems">
        <title>Genome- and Community-Level Interaction Insights into Carbon Utilization and Element Cycling Functions of Hydrothermarchaeota in Hydrothermal Sediment.</title>
        <authorList>
            <person name="Zhou Z."/>
            <person name="Liu Y."/>
            <person name="Xu W."/>
            <person name="Pan J."/>
            <person name="Luo Z.H."/>
            <person name="Li M."/>
        </authorList>
    </citation>
    <scope>NUCLEOTIDE SEQUENCE [LARGE SCALE GENOMIC DNA]</scope>
    <source>
        <strain evidence="1">HyVt-19</strain>
    </source>
</reference>
<gene>
    <name evidence="1" type="ORF">ENG14_02575</name>
</gene>
<sequence length="290" mass="34274">MKNSNLFPLLSLPRLKIIAKDWAQRYPAIEKLTLYCGRGRSTLADYVVVAKATTTEDPQSSIDFIFETSSGFKFRIKNLKIRDLRLEREVTNRYIKKAQLTEAEAEQFHEEVEQFCKTVRERTEKDAQKGAFQKDWSELWGGHLLEDLTSPGVYKDATTFIKWEDWLFRIIEKEEDLLYLEDDIIPDSAFPLYERKKKKPRSSSIHKEQVRKVAKDLWRKDPTMTYGDLYKHREMRELLKSFPRPKPYTEKTITDWTKDLNLDPQIGRPKKSPAVKNKQKITLRKIVNNK</sequence>
<dbReference type="EMBL" id="DQZW01000122">
    <property type="protein sequence ID" value="HDL89771.1"/>
    <property type="molecule type" value="Genomic_DNA"/>
</dbReference>
<evidence type="ECO:0000313" key="1">
    <source>
        <dbReference type="EMBL" id="HDL89771.1"/>
    </source>
</evidence>
<organism evidence="1">
    <name type="scientific">Thermodesulforhabdus norvegica</name>
    <dbReference type="NCBI Taxonomy" id="39841"/>
    <lineage>
        <taxon>Bacteria</taxon>
        <taxon>Pseudomonadati</taxon>
        <taxon>Thermodesulfobacteriota</taxon>
        <taxon>Syntrophobacteria</taxon>
        <taxon>Syntrophobacterales</taxon>
        <taxon>Thermodesulforhabdaceae</taxon>
        <taxon>Thermodesulforhabdus</taxon>
    </lineage>
</organism>
<protein>
    <submittedName>
        <fullName evidence="1">Uncharacterized protein</fullName>
    </submittedName>
</protein>
<proteinExistence type="predicted"/>
<dbReference type="AlphaFoldDB" id="A0A7C1AW93"/>
<name>A0A7C1AW93_9BACT</name>
<dbReference type="Proteomes" id="UP000886355">
    <property type="component" value="Unassembled WGS sequence"/>
</dbReference>